<organism evidence="3 4">
    <name type="scientific">Rhodanobacter denitrificans</name>
    <dbReference type="NCBI Taxonomy" id="666685"/>
    <lineage>
        <taxon>Bacteria</taxon>
        <taxon>Pseudomonadati</taxon>
        <taxon>Pseudomonadota</taxon>
        <taxon>Gammaproteobacteria</taxon>
        <taxon>Lysobacterales</taxon>
        <taxon>Rhodanobacteraceae</taxon>
        <taxon>Rhodanobacter</taxon>
    </lineage>
</organism>
<dbReference type="eggNOG" id="COG1943">
    <property type="taxonomic scope" value="Bacteria"/>
</dbReference>
<keyword evidence="4" id="KW-1185">Reference proteome</keyword>
<dbReference type="Proteomes" id="UP000011859">
    <property type="component" value="Chromosome"/>
</dbReference>
<dbReference type="GO" id="GO:0004803">
    <property type="term" value="F:transposase activity"/>
    <property type="evidence" value="ECO:0007669"/>
    <property type="project" value="InterPro"/>
</dbReference>
<evidence type="ECO:0000313" key="4">
    <source>
        <dbReference type="Proteomes" id="UP000011859"/>
    </source>
</evidence>
<dbReference type="SMART" id="SM01321">
    <property type="entry name" value="Y1_Tnp"/>
    <property type="match status" value="1"/>
</dbReference>
<sequence length="253" mass="28426">MGCQADVVFATEKPDAPPTQARSCGRAAHVVQRGNDRQPCFYVEDDYRRYLAGLRESAIRYGCVVHAYVLMTNHVHVLVTPSSAGAVSRMMQWLGRQYVGYINGRYRRTGTLWEGRCKSCLVDTERYLLSCYRYIELNPVRAAMVADPGNHAWSSYHANAQLLPDAMVVPHAEYLRLGADAAERCVAYRALLKDALSADRLAEIRAYVQQQRVLGSPRFQREIEVMMGRCASVRPAHRPRRSSESDGTGSDPL</sequence>
<reference evidence="3 4" key="1">
    <citation type="submission" date="2012-04" db="EMBL/GenBank/DDBJ databases">
        <title>Complete genome of Rhodanobacter sp. 2APBS1.</title>
        <authorList>
            <consortium name="US DOE Joint Genome Institute"/>
            <person name="Huntemann M."/>
            <person name="Wei C.-L."/>
            <person name="Han J."/>
            <person name="Detter J.C."/>
            <person name="Han C."/>
            <person name="Tapia R."/>
            <person name="Munk A.C.C."/>
            <person name="Chen A."/>
            <person name="Krypides N."/>
            <person name="Mavromatis K."/>
            <person name="Markowitz V."/>
            <person name="Szeto E."/>
            <person name="Ivanova N."/>
            <person name="Mikhailova N."/>
            <person name="Ovchinnikova G."/>
            <person name="Pagani I."/>
            <person name="Pati A."/>
            <person name="Goodwin L."/>
            <person name="Peters L."/>
            <person name="Pitluck S."/>
            <person name="Woyke T."/>
            <person name="Prakash O."/>
            <person name="Elkins J."/>
            <person name="Brown S."/>
            <person name="Palumbo A."/>
            <person name="Hemme C."/>
            <person name="Zhou J."/>
            <person name="Watson D."/>
            <person name="Jardine P."/>
            <person name="Kostka J."/>
            <person name="Green S."/>
        </authorList>
    </citation>
    <scope>NUCLEOTIDE SEQUENCE [LARGE SCALE GENOMIC DNA]</scope>
    <source>
        <strain evidence="3 4">2APBS1</strain>
    </source>
</reference>
<dbReference type="Pfam" id="PF01797">
    <property type="entry name" value="Y1_Tnp"/>
    <property type="match status" value="1"/>
</dbReference>
<gene>
    <name evidence="3" type="ORF">R2APBS1_2544</name>
</gene>
<name>M4NFF8_9GAMM</name>
<dbReference type="KEGG" id="rhd:R2APBS1_2544"/>
<dbReference type="EMBL" id="CP003470">
    <property type="protein sequence ID" value="AGG89630.1"/>
    <property type="molecule type" value="Genomic_DNA"/>
</dbReference>
<dbReference type="PANTHER" id="PTHR34322">
    <property type="entry name" value="TRANSPOSASE, Y1_TNP DOMAIN-CONTAINING"/>
    <property type="match status" value="1"/>
</dbReference>
<dbReference type="HOGENOM" id="CLU_068226_1_2_6"/>
<dbReference type="GO" id="GO:0006313">
    <property type="term" value="P:DNA transposition"/>
    <property type="evidence" value="ECO:0007669"/>
    <property type="project" value="InterPro"/>
</dbReference>
<protein>
    <submittedName>
        <fullName evidence="3">Transposase</fullName>
    </submittedName>
</protein>
<dbReference type="SUPFAM" id="SSF143422">
    <property type="entry name" value="Transposase IS200-like"/>
    <property type="match status" value="1"/>
</dbReference>
<evidence type="ECO:0000256" key="1">
    <source>
        <dbReference type="SAM" id="MobiDB-lite"/>
    </source>
</evidence>
<evidence type="ECO:0000313" key="3">
    <source>
        <dbReference type="EMBL" id="AGG89630.1"/>
    </source>
</evidence>
<dbReference type="InterPro" id="IPR002686">
    <property type="entry name" value="Transposase_17"/>
</dbReference>
<feature type="region of interest" description="Disordered" evidence="1">
    <location>
        <begin position="234"/>
        <end position="253"/>
    </location>
</feature>
<dbReference type="InterPro" id="IPR036515">
    <property type="entry name" value="Transposase_17_sf"/>
</dbReference>
<feature type="domain" description="Transposase IS200-like" evidence="2">
    <location>
        <begin position="23"/>
        <end position="138"/>
    </location>
</feature>
<accession>M4NFF8</accession>
<dbReference type="Gene3D" id="3.30.70.1290">
    <property type="entry name" value="Transposase IS200-like"/>
    <property type="match status" value="1"/>
</dbReference>
<evidence type="ECO:0000259" key="2">
    <source>
        <dbReference type="SMART" id="SM01321"/>
    </source>
</evidence>
<dbReference type="AlphaFoldDB" id="M4NFF8"/>
<dbReference type="PANTHER" id="PTHR34322:SF2">
    <property type="entry name" value="TRANSPOSASE IS200-LIKE DOMAIN-CONTAINING PROTEIN"/>
    <property type="match status" value="1"/>
</dbReference>
<proteinExistence type="predicted"/>
<dbReference type="GO" id="GO:0003677">
    <property type="term" value="F:DNA binding"/>
    <property type="evidence" value="ECO:0007669"/>
    <property type="project" value="InterPro"/>
</dbReference>